<accession>A0A398BMZ5</accession>
<sequence>MQSFLQAPGQAPGAGFDEGDMSRFLAIPAQGPWRAWHDFAARMRQTPMALAIRVEGRDYTYRELGERALALAAEIGARETPDSRGVTAIYADRSIESYAGVLAALMLGHAYVPLNPIFPDLRNRLIVTLSGASFLVSSTQARARAEAILEETAGVGLVAGLPAPAPLPERRHDNPFAYILFTSGSTGQPKGVPIRHDNLHAYLVAANQVADFGPEDRFSQNFDLTFDVSVHDLFIAWRAGGQLMVPSARDLERPADYVWRDRVTCWFSVPSLGQKMSLQGALVPGALSQLRLSFFVGEALPLALARAWQRATCQRVENWYGPTEATIVCLRYRLPEPGQTVQAPLDLTPIGACLPGMRALVLDEAGQPVAPGGMGELLVAGPQVAEGYLNDPERTARAFVRLPGEDGIWYRTGDRVVVAAPDELHFVDRMDNQIKIRGYRVEIGEIEATIRKLTDGCNAVVVPLPLKSANPTALVAAVEGWRGDDAALHDRVKAVLPAYMVPSAFRHFDEFPRNGSGKADRPRIGELVAEPQTERKPAARKPANLKSAPAQTSPAAPKDAAPPMVPIRKFLVDTAMRINPALSRAAILEAVNLMDAGMDSLAFTEFALTIEKTYGIPLDQDQVFRLSEMPVARLVRFVKKHQEQAEAEAPQPAARQKKAPGKAAKQTGKADQATDAKARKAQKTLDIRARRVIECLTHLPAFLETAPHPLALFFGSSGTMNAISTTVAEEEAQKRGSPVTAINFGTASLSNLGTAELVLHACEVIRRSGRPVAFAVFELEPSELSTLPYPAHSEIVDKYLAGHFRLGKVRSGDTRSRWAPEWGGDLGPLARPDTPEDTAPDEEDVTAGAGWIKKREREDRDTFLGKRDFIPMEIEIWLTAWRAIAGLTDNCTAFVHPIRAEKVGTPDLADPGNRFSALLRRITDSTGTQVVLPAEFGLVPGDFRDYNHTNRSTGPMKLTTRLVGAALDRIGR</sequence>
<dbReference type="InterPro" id="IPR009081">
    <property type="entry name" value="PP-bd_ACP"/>
</dbReference>
<dbReference type="AlphaFoldDB" id="A0A398BMZ5"/>
<dbReference type="PANTHER" id="PTHR45527">
    <property type="entry name" value="NONRIBOSOMAL PEPTIDE SYNTHETASE"/>
    <property type="match status" value="1"/>
</dbReference>
<feature type="compositionally biased region" description="Acidic residues" evidence="1">
    <location>
        <begin position="835"/>
        <end position="845"/>
    </location>
</feature>
<dbReference type="EMBL" id="QXXQ01000014">
    <property type="protein sequence ID" value="RID90351.1"/>
    <property type="molecule type" value="Genomic_DNA"/>
</dbReference>
<dbReference type="Proteomes" id="UP000266649">
    <property type="component" value="Unassembled WGS sequence"/>
</dbReference>
<dbReference type="InterPro" id="IPR036736">
    <property type="entry name" value="ACP-like_sf"/>
</dbReference>
<dbReference type="GO" id="GO:0043041">
    <property type="term" value="P:amino acid activation for nonribosomal peptide biosynthetic process"/>
    <property type="evidence" value="ECO:0007669"/>
    <property type="project" value="TreeGrafter"/>
</dbReference>
<dbReference type="PANTHER" id="PTHR45527:SF1">
    <property type="entry name" value="FATTY ACID SYNTHASE"/>
    <property type="match status" value="1"/>
</dbReference>
<dbReference type="PROSITE" id="PS00455">
    <property type="entry name" value="AMP_BINDING"/>
    <property type="match status" value="1"/>
</dbReference>
<feature type="domain" description="Carrier" evidence="2">
    <location>
        <begin position="562"/>
        <end position="642"/>
    </location>
</feature>
<proteinExistence type="predicted"/>
<dbReference type="InterPro" id="IPR010071">
    <property type="entry name" value="AA_adenyl_dom"/>
</dbReference>
<feature type="region of interest" description="Disordered" evidence="1">
    <location>
        <begin position="643"/>
        <end position="678"/>
    </location>
</feature>
<evidence type="ECO:0000313" key="3">
    <source>
        <dbReference type="EMBL" id="RID90351.1"/>
    </source>
</evidence>
<protein>
    <submittedName>
        <fullName evidence="3">Amino acid adenylation domain-containing protein</fullName>
    </submittedName>
</protein>
<feature type="compositionally biased region" description="Basic and acidic residues" evidence="1">
    <location>
        <begin position="511"/>
        <end position="524"/>
    </location>
</feature>
<evidence type="ECO:0000313" key="4">
    <source>
        <dbReference type="Proteomes" id="UP000266649"/>
    </source>
</evidence>
<dbReference type="GO" id="GO:0005737">
    <property type="term" value="C:cytoplasm"/>
    <property type="evidence" value="ECO:0007669"/>
    <property type="project" value="TreeGrafter"/>
</dbReference>
<dbReference type="Gene3D" id="3.30.300.30">
    <property type="match status" value="1"/>
</dbReference>
<evidence type="ECO:0000259" key="2">
    <source>
        <dbReference type="PROSITE" id="PS50075"/>
    </source>
</evidence>
<feature type="region of interest" description="Disordered" evidence="1">
    <location>
        <begin position="817"/>
        <end position="847"/>
    </location>
</feature>
<dbReference type="PROSITE" id="PS50075">
    <property type="entry name" value="CARRIER"/>
    <property type="match status" value="1"/>
</dbReference>
<dbReference type="Gene3D" id="3.40.50.12780">
    <property type="entry name" value="N-terminal domain of ligase-like"/>
    <property type="match status" value="1"/>
</dbReference>
<gene>
    <name evidence="3" type="ORF">D2N39_18470</name>
</gene>
<dbReference type="Gene3D" id="1.10.1200.10">
    <property type="entry name" value="ACP-like"/>
    <property type="match status" value="1"/>
</dbReference>
<evidence type="ECO:0000256" key="1">
    <source>
        <dbReference type="SAM" id="MobiDB-lite"/>
    </source>
</evidence>
<feature type="compositionally biased region" description="Low complexity" evidence="1">
    <location>
        <begin position="661"/>
        <end position="670"/>
    </location>
</feature>
<dbReference type="NCBIfam" id="TIGR01733">
    <property type="entry name" value="AA-adenyl-dom"/>
    <property type="match status" value="1"/>
</dbReference>
<dbReference type="InterPro" id="IPR045851">
    <property type="entry name" value="AMP-bd_C_sf"/>
</dbReference>
<dbReference type="InterPro" id="IPR020845">
    <property type="entry name" value="AMP-binding_CS"/>
</dbReference>
<dbReference type="InterPro" id="IPR042099">
    <property type="entry name" value="ANL_N_sf"/>
</dbReference>
<dbReference type="GO" id="GO:0044550">
    <property type="term" value="P:secondary metabolite biosynthetic process"/>
    <property type="evidence" value="ECO:0007669"/>
    <property type="project" value="TreeGrafter"/>
</dbReference>
<feature type="region of interest" description="Disordered" evidence="1">
    <location>
        <begin position="511"/>
        <end position="561"/>
    </location>
</feature>
<dbReference type="Pfam" id="PF00501">
    <property type="entry name" value="AMP-binding"/>
    <property type="match status" value="1"/>
</dbReference>
<organism evidence="3 4">
    <name type="scientific">Gemmobacter lutimaris</name>
    <dbReference type="NCBI Taxonomy" id="2306023"/>
    <lineage>
        <taxon>Bacteria</taxon>
        <taxon>Pseudomonadati</taxon>
        <taxon>Pseudomonadota</taxon>
        <taxon>Alphaproteobacteria</taxon>
        <taxon>Rhodobacterales</taxon>
        <taxon>Paracoccaceae</taxon>
        <taxon>Gemmobacter</taxon>
    </lineage>
</organism>
<dbReference type="SUPFAM" id="SSF47336">
    <property type="entry name" value="ACP-like"/>
    <property type="match status" value="1"/>
</dbReference>
<dbReference type="GO" id="GO:0031177">
    <property type="term" value="F:phosphopantetheine binding"/>
    <property type="evidence" value="ECO:0007669"/>
    <property type="project" value="TreeGrafter"/>
</dbReference>
<name>A0A398BMZ5_9RHOB</name>
<reference evidence="3 4" key="1">
    <citation type="submission" date="2018-09" db="EMBL/GenBank/DDBJ databases">
        <title>Gemmobacter lutimaris sp. nov., a marine bacterium isolated from tidal flat.</title>
        <authorList>
            <person name="Lee D.W."/>
            <person name="Yoo Y."/>
            <person name="Kim J.-J."/>
            <person name="Kim B.S."/>
        </authorList>
    </citation>
    <scope>NUCLEOTIDE SEQUENCE [LARGE SCALE GENOMIC DNA]</scope>
    <source>
        <strain evidence="3 4">YJ-T1-11</strain>
    </source>
</reference>
<dbReference type="InterPro" id="IPR000873">
    <property type="entry name" value="AMP-dep_synth/lig_dom"/>
</dbReference>
<comment type="caution">
    <text evidence="3">The sequence shown here is derived from an EMBL/GenBank/DDBJ whole genome shotgun (WGS) entry which is preliminary data.</text>
</comment>
<dbReference type="SUPFAM" id="SSF56801">
    <property type="entry name" value="Acetyl-CoA synthetase-like"/>
    <property type="match status" value="1"/>
</dbReference>
<keyword evidence="4" id="KW-1185">Reference proteome</keyword>
<dbReference type="Pfam" id="PF00550">
    <property type="entry name" value="PP-binding"/>
    <property type="match status" value="1"/>
</dbReference>